<evidence type="ECO:0000313" key="11">
    <source>
        <dbReference type="Proteomes" id="UP001172155"/>
    </source>
</evidence>
<feature type="transmembrane region" description="Helical" evidence="9">
    <location>
        <begin position="65"/>
        <end position="82"/>
    </location>
</feature>
<name>A0AA40F6B6_9PEZI</name>
<dbReference type="EMBL" id="JAUKUD010000002">
    <property type="protein sequence ID" value="KAK0751777.1"/>
    <property type="molecule type" value="Genomic_DNA"/>
</dbReference>
<keyword evidence="5 8" id="KW-0378">Hydrolase</keyword>
<proteinExistence type="inferred from homology"/>
<evidence type="ECO:0000256" key="3">
    <source>
        <dbReference type="ARBA" id="ARBA00022723"/>
    </source>
</evidence>
<dbReference type="SUPFAM" id="SSF53474">
    <property type="entry name" value="alpha/beta-Hydrolases"/>
    <property type="match status" value="1"/>
</dbReference>
<evidence type="ECO:0000256" key="5">
    <source>
        <dbReference type="ARBA" id="ARBA00022801"/>
    </source>
</evidence>
<dbReference type="Pfam" id="PF07519">
    <property type="entry name" value="Tannase"/>
    <property type="match status" value="1"/>
</dbReference>
<keyword evidence="9" id="KW-0472">Membrane</keyword>
<keyword evidence="6" id="KW-0106">Calcium</keyword>
<keyword evidence="7" id="KW-1015">Disulfide bond</keyword>
<dbReference type="GO" id="GO:0046872">
    <property type="term" value="F:metal ion binding"/>
    <property type="evidence" value="ECO:0007669"/>
    <property type="project" value="UniProtKB-KW"/>
</dbReference>
<keyword evidence="11" id="KW-1185">Reference proteome</keyword>
<dbReference type="GO" id="GO:0030600">
    <property type="term" value="F:feruloyl esterase activity"/>
    <property type="evidence" value="ECO:0007669"/>
    <property type="project" value="UniProtKB-ARBA"/>
</dbReference>
<dbReference type="InterPro" id="IPR011118">
    <property type="entry name" value="Tannase/feruloyl_esterase"/>
</dbReference>
<comment type="caution">
    <text evidence="10">The sequence shown here is derived from an EMBL/GenBank/DDBJ whole genome shotgun (WGS) entry which is preliminary data.</text>
</comment>
<keyword evidence="9" id="KW-0812">Transmembrane</keyword>
<evidence type="ECO:0000256" key="1">
    <source>
        <dbReference type="ARBA" id="ARBA00006249"/>
    </source>
</evidence>
<organism evidence="10 11">
    <name type="scientific">Schizothecium vesticola</name>
    <dbReference type="NCBI Taxonomy" id="314040"/>
    <lineage>
        <taxon>Eukaryota</taxon>
        <taxon>Fungi</taxon>
        <taxon>Dikarya</taxon>
        <taxon>Ascomycota</taxon>
        <taxon>Pezizomycotina</taxon>
        <taxon>Sordariomycetes</taxon>
        <taxon>Sordariomycetidae</taxon>
        <taxon>Sordariales</taxon>
        <taxon>Schizotheciaceae</taxon>
        <taxon>Schizothecium</taxon>
    </lineage>
</organism>
<evidence type="ECO:0000256" key="8">
    <source>
        <dbReference type="RuleBase" id="RU361238"/>
    </source>
</evidence>
<keyword evidence="2" id="KW-0719">Serine esterase</keyword>
<evidence type="ECO:0000256" key="7">
    <source>
        <dbReference type="ARBA" id="ARBA00023157"/>
    </source>
</evidence>
<evidence type="ECO:0000313" key="10">
    <source>
        <dbReference type="EMBL" id="KAK0751777.1"/>
    </source>
</evidence>
<dbReference type="InterPro" id="IPR029058">
    <property type="entry name" value="AB_hydrolase_fold"/>
</dbReference>
<keyword evidence="9" id="KW-1133">Transmembrane helix</keyword>
<evidence type="ECO:0000256" key="4">
    <source>
        <dbReference type="ARBA" id="ARBA00022729"/>
    </source>
</evidence>
<evidence type="ECO:0000256" key="2">
    <source>
        <dbReference type="ARBA" id="ARBA00022487"/>
    </source>
</evidence>
<dbReference type="Proteomes" id="UP001172155">
    <property type="component" value="Unassembled WGS sequence"/>
</dbReference>
<keyword evidence="4" id="KW-0732">Signal</keyword>
<protein>
    <recommendedName>
        <fullName evidence="8">Carboxylic ester hydrolase</fullName>
        <ecNumber evidence="8">3.1.1.-</ecNumber>
    </recommendedName>
</protein>
<reference evidence="10" key="1">
    <citation type="submission" date="2023-06" db="EMBL/GenBank/DDBJ databases">
        <title>Genome-scale phylogeny and comparative genomics of the fungal order Sordariales.</title>
        <authorList>
            <consortium name="Lawrence Berkeley National Laboratory"/>
            <person name="Hensen N."/>
            <person name="Bonometti L."/>
            <person name="Westerberg I."/>
            <person name="Brannstrom I.O."/>
            <person name="Guillou S."/>
            <person name="Cros-Aarteil S."/>
            <person name="Calhoun S."/>
            <person name="Haridas S."/>
            <person name="Kuo A."/>
            <person name="Mondo S."/>
            <person name="Pangilinan J."/>
            <person name="Riley R."/>
            <person name="LaButti K."/>
            <person name="Andreopoulos B."/>
            <person name="Lipzen A."/>
            <person name="Chen C."/>
            <person name="Yanf M."/>
            <person name="Daum C."/>
            <person name="Ng V."/>
            <person name="Clum A."/>
            <person name="Steindorff A."/>
            <person name="Ohm R."/>
            <person name="Martin F."/>
            <person name="Silar P."/>
            <person name="Natvig D."/>
            <person name="Lalanne C."/>
            <person name="Gautier V."/>
            <person name="Ament-velasquez S.L."/>
            <person name="Kruys A."/>
            <person name="Hutchinson M.I."/>
            <person name="Powell A.J."/>
            <person name="Barry K."/>
            <person name="Miller A.N."/>
            <person name="Grigoriev I.V."/>
            <person name="Debuchy R."/>
            <person name="Gladieux P."/>
            <person name="Thoren M.H."/>
            <person name="Johannesson H."/>
        </authorList>
    </citation>
    <scope>NUCLEOTIDE SEQUENCE</scope>
    <source>
        <strain evidence="10">SMH3187-1</strain>
    </source>
</reference>
<evidence type="ECO:0000256" key="6">
    <source>
        <dbReference type="ARBA" id="ARBA00022837"/>
    </source>
</evidence>
<sequence length="630" mass="68628">MQANGVAHTPVKEGEVCHHGCGGGRNCRWESDGLDGIRWRWAQGEKGRHGWTVQRRDTHRRNKKAVVMLVAILFAAVLGLWSRTLAAPPADHTPRQALQCTASSFVGVVKLPGVSVTIERAVAIPQGGTYRELGNLGFPLAIDVLPALCAVTVRVTNTTDVPIKPASSYRFGMFLPVAAQWNSRILTIGSASFAGGINWADMGQGPHYGFATISTDNGHNSAGGDLTWQTPARLYDWGYRAVHGSVVVAKVLVSRYYAGPIAYSYFSGCSTGGRQGLREIQHDATAFDGALIGAPAWDTTHLMPWIARIAAAQLNTTTGRLRPAQMRLLAAEVLRQCDAQDGMVDSIVSDPDRCVFNISTIVCANPLSCLTPEQAQTASLIYSDWTDKNRSTVYHGFTPSSEDQWPIYFGEDATLAGFDFDYPRHWIYNTTLYNWQDFDGPSLVADSERVNPGQATASDFRALGRFRDRGGKILLYHGLADGVISPRTSLDFYNRTMAATRSSLPEMQAWFRYLEVPGMQHCFFSNRFNAPWDFGAAGQASALRLLPSLGVGLPAVGDGWGVPGHLGDAKYDALLALQGWVEGGKPVERVVATAFDASFREFRTRPLCAWPAKARFQGGDVNSAESWGCA</sequence>
<gene>
    <name evidence="10" type="ORF">B0T18DRAFT_403381</name>
</gene>
<evidence type="ECO:0000256" key="9">
    <source>
        <dbReference type="SAM" id="Phobius"/>
    </source>
</evidence>
<comment type="similarity">
    <text evidence="1 8">Belongs to the tannase family.</text>
</comment>
<dbReference type="AlphaFoldDB" id="A0AA40F6B6"/>
<accession>A0AA40F6B6</accession>
<dbReference type="PANTHER" id="PTHR33938:SF2">
    <property type="entry name" value="CARBOXYLIC ESTER HYDROLASE"/>
    <property type="match status" value="1"/>
</dbReference>
<dbReference type="EC" id="3.1.1.-" evidence="8"/>
<keyword evidence="3" id="KW-0479">Metal-binding</keyword>
<dbReference type="PANTHER" id="PTHR33938">
    <property type="entry name" value="FERULOYL ESTERASE B-RELATED"/>
    <property type="match status" value="1"/>
</dbReference>